<dbReference type="OrthoDB" id="9792854at2"/>
<dbReference type="Proteomes" id="UP000324194">
    <property type="component" value="Chromosome 1"/>
</dbReference>
<dbReference type="SUPFAM" id="SSF52172">
    <property type="entry name" value="CheY-like"/>
    <property type="match status" value="1"/>
</dbReference>
<proteinExistence type="predicted"/>
<dbReference type="AlphaFoldDB" id="A0A5E4PEG8"/>
<accession>A0A5E4PEG8</accession>
<feature type="modified residue" description="4-aspartylphosphate" evidence="1">
    <location>
        <position position="72"/>
    </location>
</feature>
<dbReference type="PROSITE" id="PS50110">
    <property type="entry name" value="RESPONSE_REGULATORY"/>
    <property type="match status" value="1"/>
</dbReference>
<dbReference type="GO" id="GO:0000160">
    <property type="term" value="P:phosphorelay signal transduction system"/>
    <property type="evidence" value="ECO:0007669"/>
    <property type="project" value="InterPro"/>
</dbReference>
<gene>
    <name evidence="3" type="ORF">AQUSIP_02460</name>
</gene>
<sequence length="161" mass="17824">MFTHAKSQTDKPSILIIDDNQTNRKVASMVMSKVLGVPLDAIQFATEIDSAVKAVEGKIASTKRSFDFIVMDYEMPAANGDAVTLKVRDIEDKYGVNPSFIFSWSTVRDWPGGEMGKPYEKANAILEKPIKQDNLRHVLIENGFENLLPQQPSTIPTPKAG</sequence>
<name>A0A5E4PEG8_9COXI</name>
<dbReference type="InterPro" id="IPR011006">
    <property type="entry name" value="CheY-like_superfamily"/>
</dbReference>
<dbReference type="PANTHER" id="PTHR43228">
    <property type="entry name" value="TWO-COMPONENT RESPONSE REGULATOR"/>
    <property type="match status" value="1"/>
</dbReference>
<keyword evidence="1" id="KW-0597">Phosphoprotein</keyword>
<protein>
    <recommendedName>
        <fullName evidence="2">Response regulatory domain-containing protein</fullName>
    </recommendedName>
</protein>
<dbReference type="InterPro" id="IPR052048">
    <property type="entry name" value="ST_Response_Regulator"/>
</dbReference>
<dbReference type="KEGG" id="asip:AQUSIP_02460"/>
<organism evidence="3 4">
    <name type="scientific">Aquicella siphonis</name>
    <dbReference type="NCBI Taxonomy" id="254247"/>
    <lineage>
        <taxon>Bacteria</taxon>
        <taxon>Pseudomonadati</taxon>
        <taxon>Pseudomonadota</taxon>
        <taxon>Gammaproteobacteria</taxon>
        <taxon>Legionellales</taxon>
        <taxon>Coxiellaceae</taxon>
        <taxon>Aquicella</taxon>
    </lineage>
</organism>
<dbReference type="Gene3D" id="3.40.50.2300">
    <property type="match status" value="1"/>
</dbReference>
<dbReference type="InterPro" id="IPR001789">
    <property type="entry name" value="Sig_transdc_resp-reg_receiver"/>
</dbReference>
<evidence type="ECO:0000256" key="1">
    <source>
        <dbReference type="PROSITE-ProRule" id="PRU00169"/>
    </source>
</evidence>
<evidence type="ECO:0000313" key="3">
    <source>
        <dbReference type="EMBL" id="VVC74972.1"/>
    </source>
</evidence>
<dbReference type="PANTHER" id="PTHR43228:SF1">
    <property type="entry name" value="TWO-COMPONENT RESPONSE REGULATOR ARR22"/>
    <property type="match status" value="1"/>
</dbReference>
<reference evidence="3 4" key="1">
    <citation type="submission" date="2019-08" db="EMBL/GenBank/DDBJ databases">
        <authorList>
            <person name="Guy L."/>
        </authorList>
    </citation>
    <scope>NUCLEOTIDE SEQUENCE [LARGE SCALE GENOMIC DNA]</scope>
    <source>
        <strain evidence="3 4">SGT-108</strain>
    </source>
</reference>
<evidence type="ECO:0000313" key="4">
    <source>
        <dbReference type="Proteomes" id="UP000324194"/>
    </source>
</evidence>
<dbReference type="EMBL" id="LR699119">
    <property type="protein sequence ID" value="VVC74972.1"/>
    <property type="molecule type" value="Genomic_DNA"/>
</dbReference>
<feature type="domain" description="Response regulatory" evidence="2">
    <location>
        <begin position="13"/>
        <end position="143"/>
    </location>
</feature>
<keyword evidence="4" id="KW-1185">Reference proteome</keyword>
<evidence type="ECO:0000259" key="2">
    <source>
        <dbReference type="PROSITE" id="PS50110"/>
    </source>
</evidence>